<evidence type="ECO:0000259" key="7">
    <source>
        <dbReference type="PROSITE" id="PS01179"/>
    </source>
</evidence>
<reference evidence="9" key="1">
    <citation type="submission" date="2022-11" db="UniProtKB">
        <authorList>
            <consortium name="WormBaseParasite"/>
        </authorList>
    </citation>
    <scope>IDENTIFICATION</scope>
</reference>
<dbReference type="InterPro" id="IPR048561">
    <property type="entry name" value="Dab_PTB"/>
</dbReference>
<feature type="compositionally biased region" description="Low complexity" evidence="6">
    <location>
        <begin position="330"/>
        <end position="345"/>
    </location>
</feature>
<evidence type="ECO:0000256" key="6">
    <source>
        <dbReference type="SAM" id="MobiDB-lite"/>
    </source>
</evidence>
<dbReference type="PROSITE" id="PS01179">
    <property type="entry name" value="PID"/>
    <property type="match status" value="1"/>
</dbReference>
<feature type="region of interest" description="Disordered" evidence="6">
    <location>
        <begin position="418"/>
        <end position="439"/>
    </location>
</feature>
<dbReference type="AlphaFoldDB" id="A0A914WC19"/>
<dbReference type="FunFam" id="2.30.29.30:FF:000262">
    <property type="entry name" value="Disabled, isoform F"/>
    <property type="match status" value="1"/>
</dbReference>
<evidence type="ECO:0000313" key="9">
    <source>
        <dbReference type="WBParaSite" id="PSAMB.scaffold3504size18017.g21699.t1"/>
    </source>
</evidence>
<feature type="compositionally biased region" description="Polar residues" evidence="6">
    <location>
        <begin position="419"/>
        <end position="437"/>
    </location>
</feature>
<keyword evidence="5" id="KW-0221">Differentiation</keyword>
<dbReference type="PANTHER" id="PTHR47695:SF3">
    <property type="entry name" value="PID DOMAIN-CONTAINING PROTEIN"/>
    <property type="match status" value="1"/>
</dbReference>
<feature type="domain" description="PID" evidence="7">
    <location>
        <begin position="78"/>
        <end position="210"/>
    </location>
</feature>
<accession>A0A914WC19</accession>
<dbReference type="GO" id="GO:0005737">
    <property type="term" value="C:cytoplasm"/>
    <property type="evidence" value="ECO:0007669"/>
    <property type="project" value="UniProtKB-SubCell"/>
</dbReference>
<dbReference type="SUPFAM" id="SSF50729">
    <property type="entry name" value="PH domain-like"/>
    <property type="match status" value="1"/>
</dbReference>
<feature type="compositionally biased region" description="Polar residues" evidence="6">
    <location>
        <begin position="16"/>
        <end position="35"/>
    </location>
</feature>
<dbReference type="InterPro" id="IPR006020">
    <property type="entry name" value="PTB/PI_dom"/>
</dbReference>
<dbReference type="SMART" id="SM00462">
    <property type="entry name" value="PTB"/>
    <property type="match status" value="1"/>
</dbReference>
<sequence>MPVERLRDEDTDADNAANSKQETSAAETSVPTVNADSPDGKEKPTLPQSASKSRLALLKRSTSEKKKKASDDPFRFQGDGVDFKAKLIGIREVPEARGDHMCNEAMVMAKATVKASGQHKQRIILNISLEGLKIKDEKSSQVLYQFPVSRISFIARDTTDARAFGFVYGTSDALHKFYGIKTAQTADHAVLSIRDMFHVVFDMKKKQIEQVKQKQEMGGEKTDQNANDIPQKMDGGVAVANLLDLESELHNLEQGMNQLQNIATSADEDWPSGDNFPDPRNFERGWSTENNGSTASFQRSEMFTSSGTHSYNNESTSSNDPFGDSFNPRSSSTLQPPTLTAPPTSVSSNGWTDFDLPAGPNSTTMHSETLVSALSANGLHQHQLTPDPFDTTHAQKVLQSTPTPAVGGLMLGQTQTTTPNIEWSSGSRPSTINSGGRSATIDGSAISGSVFDTTSPLVHSNSFGLNHAMNASPQTATVDWASLSASEPLQPTSLNGNGMDAKPKQEFGSPKVVNSLDDAFSKLVNLDSLVGGSKGQAGGAMFGNKNPFGHVKNPPRPPMNAMMPAGSANASGNGSNVMFSSPASAPPMVPSYSSMAANPFLSSLPYVPPRSAGVLPQPQMVGGNKDPFNDDFFN</sequence>
<keyword evidence="2" id="KW-0217">Developmental protein</keyword>
<keyword evidence="4" id="KW-0597">Phosphoprotein</keyword>
<dbReference type="Pfam" id="PF00640">
    <property type="entry name" value="PID"/>
    <property type="match status" value="1"/>
</dbReference>
<proteinExistence type="predicted"/>
<evidence type="ECO:0000256" key="1">
    <source>
        <dbReference type="ARBA" id="ARBA00004496"/>
    </source>
</evidence>
<evidence type="ECO:0000313" key="8">
    <source>
        <dbReference type="Proteomes" id="UP000887566"/>
    </source>
</evidence>
<feature type="compositionally biased region" description="Polar residues" evidence="6">
    <location>
        <begin position="287"/>
        <end position="320"/>
    </location>
</feature>
<dbReference type="Gene3D" id="2.30.29.30">
    <property type="entry name" value="Pleckstrin-homology domain (PH domain)/Phosphotyrosine-binding domain (PTB)"/>
    <property type="match status" value="1"/>
</dbReference>
<dbReference type="GO" id="GO:0030154">
    <property type="term" value="P:cell differentiation"/>
    <property type="evidence" value="ECO:0007669"/>
    <property type="project" value="UniProtKB-KW"/>
</dbReference>
<organism evidence="8 9">
    <name type="scientific">Plectus sambesii</name>
    <dbReference type="NCBI Taxonomy" id="2011161"/>
    <lineage>
        <taxon>Eukaryota</taxon>
        <taxon>Metazoa</taxon>
        <taxon>Ecdysozoa</taxon>
        <taxon>Nematoda</taxon>
        <taxon>Chromadorea</taxon>
        <taxon>Plectida</taxon>
        <taxon>Plectina</taxon>
        <taxon>Plectoidea</taxon>
        <taxon>Plectidae</taxon>
        <taxon>Plectus</taxon>
    </lineage>
</organism>
<feature type="region of interest" description="Disordered" evidence="6">
    <location>
        <begin position="1"/>
        <end position="73"/>
    </location>
</feature>
<protein>
    <submittedName>
        <fullName evidence="9">PID domain-containing protein</fullName>
    </submittedName>
</protein>
<dbReference type="InterPro" id="IPR011993">
    <property type="entry name" value="PH-like_dom_sf"/>
</dbReference>
<evidence type="ECO:0000256" key="2">
    <source>
        <dbReference type="ARBA" id="ARBA00022473"/>
    </source>
</evidence>
<feature type="compositionally biased region" description="Basic and acidic residues" evidence="6">
    <location>
        <begin position="61"/>
        <end position="73"/>
    </location>
</feature>
<keyword evidence="3" id="KW-0963">Cytoplasm</keyword>
<name>A0A914WC19_9BILA</name>
<evidence type="ECO:0000256" key="5">
    <source>
        <dbReference type="ARBA" id="ARBA00022782"/>
    </source>
</evidence>
<comment type="subcellular location">
    <subcellularLocation>
        <location evidence="1">Cytoplasm</location>
    </subcellularLocation>
</comment>
<evidence type="ECO:0000256" key="3">
    <source>
        <dbReference type="ARBA" id="ARBA00022490"/>
    </source>
</evidence>
<evidence type="ECO:0000256" key="4">
    <source>
        <dbReference type="ARBA" id="ARBA00022553"/>
    </source>
</evidence>
<dbReference type="PANTHER" id="PTHR47695">
    <property type="entry name" value="PID DOMAIN-CONTAINING PROTEIN"/>
    <property type="match status" value="1"/>
</dbReference>
<dbReference type="CDD" id="cd01215">
    <property type="entry name" value="PTB_Dab"/>
    <property type="match status" value="1"/>
</dbReference>
<keyword evidence="8" id="KW-1185">Reference proteome</keyword>
<feature type="region of interest" description="Disordered" evidence="6">
    <location>
        <begin position="266"/>
        <end position="359"/>
    </location>
</feature>
<dbReference type="Proteomes" id="UP000887566">
    <property type="component" value="Unplaced"/>
</dbReference>
<dbReference type="WBParaSite" id="PSAMB.scaffold3504size18017.g21699.t1">
    <property type="protein sequence ID" value="PSAMB.scaffold3504size18017.g21699.t1"/>
    <property type="gene ID" value="PSAMB.scaffold3504size18017.g21699"/>
</dbReference>